<keyword evidence="8 13" id="KW-0418">Kinase</keyword>
<organism evidence="13 14">
    <name type="scientific">Quercus suber</name>
    <name type="common">Cork oak</name>
    <dbReference type="NCBI Taxonomy" id="58331"/>
    <lineage>
        <taxon>Eukaryota</taxon>
        <taxon>Viridiplantae</taxon>
        <taxon>Streptophyta</taxon>
        <taxon>Embryophyta</taxon>
        <taxon>Tracheophyta</taxon>
        <taxon>Spermatophyta</taxon>
        <taxon>Magnoliopsida</taxon>
        <taxon>eudicotyledons</taxon>
        <taxon>Gunneridae</taxon>
        <taxon>Pentapetalae</taxon>
        <taxon>rosids</taxon>
        <taxon>fabids</taxon>
        <taxon>Fagales</taxon>
        <taxon>Fagaceae</taxon>
        <taxon>Quercus</taxon>
    </lineage>
</organism>
<dbReference type="EMBL" id="PKMF04000232">
    <property type="protein sequence ID" value="KAK7841892.1"/>
    <property type="molecule type" value="Genomic_DNA"/>
</dbReference>
<dbReference type="GO" id="GO:0009742">
    <property type="term" value="P:brassinosteroid mediated signaling pathway"/>
    <property type="evidence" value="ECO:0007669"/>
    <property type="project" value="InterPro"/>
</dbReference>
<dbReference type="PANTHER" id="PTHR45863">
    <property type="entry name" value="SERINE/THREONINE-PROTEIN KINASE BSK5"/>
    <property type="match status" value="1"/>
</dbReference>
<gene>
    <name evidence="13" type="primary">BSK7</name>
    <name evidence="13" type="ORF">CFP56_014803</name>
</gene>
<keyword evidence="7" id="KW-0547">Nucleotide-binding</keyword>
<keyword evidence="4" id="KW-0723">Serine/threonine-protein kinase</keyword>
<evidence type="ECO:0000256" key="2">
    <source>
        <dbReference type="ARBA" id="ARBA00008684"/>
    </source>
</evidence>
<dbReference type="GO" id="GO:0005886">
    <property type="term" value="C:plasma membrane"/>
    <property type="evidence" value="ECO:0007669"/>
    <property type="project" value="UniProtKB-SubCell"/>
</dbReference>
<reference evidence="13 14" key="1">
    <citation type="journal article" date="2018" name="Sci. Data">
        <title>The draft genome sequence of cork oak.</title>
        <authorList>
            <person name="Ramos A.M."/>
            <person name="Usie A."/>
            <person name="Barbosa P."/>
            <person name="Barros P.M."/>
            <person name="Capote T."/>
            <person name="Chaves I."/>
            <person name="Simoes F."/>
            <person name="Abreu I."/>
            <person name="Carrasquinho I."/>
            <person name="Faro C."/>
            <person name="Guimaraes J.B."/>
            <person name="Mendonca D."/>
            <person name="Nobrega F."/>
            <person name="Rodrigues L."/>
            <person name="Saibo N.J.M."/>
            <person name="Varela M.C."/>
            <person name="Egas C."/>
            <person name="Matos J."/>
            <person name="Miguel C.M."/>
            <person name="Oliveira M.M."/>
            <person name="Ricardo C.P."/>
            <person name="Goncalves S."/>
        </authorList>
    </citation>
    <scope>NUCLEOTIDE SEQUENCE [LARGE SCALE GENOMIC DNA]</scope>
    <source>
        <strain evidence="14">cv. HL8</strain>
    </source>
</reference>
<evidence type="ECO:0000256" key="9">
    <source>
        <dbReference type="ARBA" id="ARBA00022840"/>
    </source>
</evidence>
<evidence type="ECO:0000256" key="5">
    <source>
        <dbReference type="ARBA" id="ARBA00022679"/>
    </source>
</evidence>
<evidence type="ECO:0000313" key="14">
    <source>
        <dbReference type="Proteomes" id="UP000237347"/>
    </source>
</evidence>
<dbReference type="PROSITE" id="PS50011">
    <property type="entry name" value="PROTEIN_KINASE_DOM"/>
    <property type="match status" value="1"/>
</dbReference>
<sequence length="596" mass="66627">LNSGIGMGCGCSKFKFSACCLRSGHDGPMVETHSIENEEKNEVGDLPTFQEYTIDQLKNATSGFAVENIVSEHGEKAPNVVYKGKLESQMRIAVKRFNRSAWPDARQFLVHKYVPIAKDSNIMQFHNCCLMPSFPFVTWEAQPMKWVMRLRVALHLAQALEYCTSKGRALYHDLNAYRVVFDDDGNPRLSCFGLMKNSRDGKSYSTNLAFTPPEYLRTVNVSCCENELCLDYGYIEVLPCHGRFQLNSGIGMGCGCSKFKFSACCLRSGHDGPMVETHSIENEEKNEVGDLPTFQEYTIDQLKNATSGFAVENIVSEHGEKAPNVVYKGKLESQMRRVTPESVMYSFGTLLLDLLSGKHIPPSHALDLIRDRNIQMLTDSCLEGQFSNDEGTELVRLASRCLQYEPRERPNPKSLVAALIPLQKDIEVPSHVLMGIAHGEALPLTPLGEACLRMDLTAIHEILEKIGYKDDEGAATELSFQMWTNQMQETLNSKKKGDVAFRHKDLRAAIECYTQFIDVGTMVSPTVFARRSLCFLMSDMPQEALNDAAQAQVITPIWHIAFYLQAAALFALGRENEAQVALKEGFGLENKRHAAS</sequence>
<evidence type="ECO:0000256" key="6">
    <source>
        <dbReference type="ARBA" id="ARBA00022707"/>
    </source>
</evidence>
<dbReference type="Pfam" id="PF25575">
    <property type="entry name" value="TPR_BSK1_C"/>
    <property type="match status" value="1"/>
</dbReference>
<comment type="caution">
    <text evidence="13">The sequence shown here is derived from an EMBL/GenBank/DDBJ whole genome shotgun (WGS) entry which is preliminary data.</text>
</comment>
<keyword evidence="5" id="KW-0808">Transferase</keyword>
<dbReference type="InterPro" id="IPR000719">
    <property type="entry name" value="Prot_kinase_dom"/>
</dbReference>
<keyword evidence="6" id="KW-0519">Myristate</keyword>
<dbReference type="FunFam" id="1.25.40.10:FF:000016">
    <property type="entry name" value="probable serine/threonine-protein kinase At4g35230"/>
    <property type="match status" value="1"/>
</dbReference>
<evidence type="ECO:0000313" key="13">
    <source>
        <dbReference type="EMBL" id="KAK7841892.1"/>
    </source>
</evidence>
<dbReference type="Gene3D" id="3.30.200.20">
    <property type="entry name" value="Phosphorylase Kinase, domain 1"/>
    <property type="match status" value="1"/>
</dbReference>
<comment type="subcellular location">
    <subcellularLocation>
        <location evidence="1">Cell membrane</location>
        <topology evidence="1">Lipid-anchor</topology>
    </subcellularLocation>
</comment>
<evidence type="ECO:0000256" key="11">
    <source>
        <dbReference type="ARBA" id="ARBA00023288"/>
    </source>
</evidence>
<feature type="non-terminal residue" evidence="13">
    <location>
        <position position="1"/>
    </location>
</feature>
<dbReference type="Proteomes" id="UP000237347">
    <property type="component" value="Unassembled WGS sequence"/>
</dbReference>
<feature type="domain" description="Protein kinase" evidence="12">
    <location>
        <begin position="67"/>
        <end position="434"/>
    </location>
</feature>
<keyword evidence="10" id="KW-0472">Membrane</keyword>
<dbReference type="Gene3D" id="1.25.40.10">
    <property type="entry name" value="Tetratricopeptide repeat domain"/>
    <property type="match status" value="1"/>
</dbReference>
<evidence type="ECO:0000256" key="1">
    <source>
        <dbReference type="ARBA" id="ARBA00004193"/>
    </source>
</evidence>
<keyword evidence="14" id="KW-1185">Reference proteome</keyword>
<dbReference type="InterPro" id="IPR058209">
    <property type="entry name" value="TPR_BSK1_C"/>
</dbReference>
<dbReference type="SUPFAM" id="SSF48452">
    <property type="entry name" value="TPR-like"/>
    <property type="match status" value="1"/>
</dbReference>
<keyword evidence="9" id="KW-0067">ATP-binding</keyword>
<dbReference type="SUPFAM" id="SSF56112">
    <property type="entry name" value="Protein kinase-like (PK-like)"/>
    <property type="match status" value="2"/>
</dbReference>
<protein>
    <submittedName>
        <fullName evidence="13">Serine/threonine-protein kinase bsk7</fullName>
    </submittedName>
</protein>
<evidence type="ECO:0000256" key="10">
    <source>
        <dbReference type="ARBA" id="ARBA00023136"/>
    </source>
</evidence>
<dbReference type="InterPro" id="IPR011990">
    <property type="entry name" value="TPR-like_helical_dom_sf"/>
</dbReference>
<proteinExistence type="inferred from homology"/>
<dbReference type="Gene3D" id="1.10.510.10">
    <property type="entry name" value="Transferase(Phosphotransferase) domain 1"/>
    <property type="match status" value="2"/>
</dbReference>
<dbReference type="PANTHER" id="PTHR45863:SF2">
    <property type="entry name" value="SERINE_THREONINE-PROTEIN KINASE BSK7-RELATED"/>
    <property type="match status" value="1"/>
</dbReference>
<evidence type="ECO:0000256" key="7">
    <source>
        <dbReference type="ARBA" id="ARBA00022741"/>
    </source>
</evidence>
<evidence type="ECO:0000256" key="8">
    <source>
        <dbReference type="ARBA" id="ARBA00022777"/>
    </source>
</evidence>
<evidence type="ECO:0000259" key="12">
    <source>
        <dbReference type="PROSITE" id="PS50011"/>
    </source>
</evidence>
<accession>A0AAW0KR72</accession>
<name>A0AAW0KR72_QUESU</name>
<dbReference type="GO" id="GO:0005524">
    <property type="term" value="F:ATP binding"/>
    <property type="evidence" value="ECO:0007669"/>
    <property type="project" value="UniProtKB-KW"/>
</dbReference>
<dbReference type="InterPro" id="IPR045845">
    <property type="entry name" value="BSK"/>
</dbReference>
<dbReference type="AlphaFoldDB" id="A0AAW0KR72"/>
<keyword evidence="3" id="KW-1003">Cell membrane</keyword>
<keyword evidence="11" id="KW-0449">Lipoprotein</keyword>
<dbReference type="InterPro" id="IPR011009">
    <property type="entry name" value="Kinase-like_dom_sf"/>
</dbReference>
<evidence type="ECO:0000256" key="3">
    <source>
        <dbReference type="ARBA" id="ARBA00022475"/>
    </source>
</evidence>
<evidence type="ECO:0000256" key="4">
    <source>
        <dbReference type="ARBA" id="ARBA00022527"/>
    </source>
</evidence>
<comment type="similarity">
    <text evidence="2">Belongs to the protein kinase superfamily. Ser/Thr protein kinase family.</text>
</comment>
<dbReference type="GO" id="GO:0004674">
    <property type="term" value="F:protein serine/threonine kinase activity"/>
    <property type="evidence" value="ECO:0007669"/>
    <property type="project" value="UniProtKB-KW"/>
</dbReference>